<evidence type="ECO:0000313" key="2">
    <source>
        <dbReference type="Proteomes" id="UP000464468"/>
    </source>
</evidence>
<dbReference type="Proteomes" id="UP000464468">
    <property type="component" value="Chromosome"/>
</dbReference>
<name>A0A7Z2S530_9SPHN</name>
<evidence type="ECO:0000313" key="1">
    <source>
        <dbReference type="EMBL" id="QHL90690.1"/>
    </source>
</evidence>
<accession>A0A7Z2S530</accession>
<keyword evidence="2" id="KW-1185">Reference proteome</keyword>
<organism evidence="1 2">
    <name type="scientific">Sphingomonas changnyeongensis</name>
    <dbReference type="NCBI Taxonomy" id="2698679"/>
    <lineage>
        <taxon>Bacteria</taxon>
        <taxon>Pseudomonadati</taxon>
        <taxon>Pseudomonadota</taxon>
        <taxon>Alphaproteobacteria</taxon>
        <taxon>Sphingomonadales</taxon>
        <taxon>Sphingomonadaceae</taxon>
        <taxon>Sphingomonas</taxon>
    </lineage>
</organism>
<dbReference type="RefSeq" id="WP_160592617.1">
    <property type="nucleotide sequence ID" value="NZ_CP047895.1"/>
</dbReference>
<gene>
    <name evidence="1" type="ORF">GVO57_07390</name>
</gene>
<dbReference type="KEGG" id="schy:GVO57_07390"/>
<protein>
    <submittedName>
        <fullName evidence="1">Uncharacterized protein</fullName>
    </submittedName>
</protein>
<dbReference type="AlphaFoldDB" id="A0A7Z2S530"/>
<sequence>MWFRFVTPGKQRGPWRDTQRRAMLDAVRAGLGSVDEFEQPDGRGHRIYLHPFVRIERLAEDTEPGLAA</sequence>
<reference evidence="1 2" key="1">
    <citation type="submission" date="2020-01" db="EMBL/GenBank/DDBJ databases">
        <title>Sphingomonas sp. C33 whole genome sequece.</title>
        <authorList>
            <person name="Park C."/>
        </authorList>
    </citation>
    <scope>NUCLEOTIDE SEQUENCE [LARGE SCALE GENOMIC DNA]</scope>
    <source>
        <strain evidence="1 2">C33</strain>
    </source>
</reference>
<proteinExistence type="predicted"/>
<dbReference type="EMBL" id="CP047895">
    <property type="protein sequence ID" value="QHL90690.1"/>
    <property type="molecule type" value="Genomic_DNA"/>
</dbReference>